<dbReference type="Pfam" id="PF14333">
    <property type="entry name" value="DUF4389"/>
    <property type="match status" value="2"/>
</dbReference>
<feature type="transmembrane region" description="Helical" evidence="1">
    <location>
        <begin position="112"/>
        <end position="142"/>
    </location>
</feature>
<keyword evidence="1" id="KW-1133">Transmembrane helix</keyword>
<sequence>MYRQEVDVHPPERQRRWTVLLRLLLLVPHQVVLFFLFIAGFVVVIIGWFAALALGRLPKWAADFLSLLVAYQIRVTASSMLLVDTYPPFVVDDENYPVRVDIRPSSMSRWTVLFRVVLIIPAALLSMFVSYGWATLGFFVWLTVLITGRTPRPVFDANAAVLRFNLRVNAYSNLLTGAYPRRLFGDAPVVSDPGPRAERTWPLVLGKGGRAMVIIYIVLGVLAYAGNATVQATYPPMPPEHSQYQYDYAELPVVPGQ</sequence>
<evidence type="ECO:0000256" key="1">
    <source>
        <dbReference type="SAM" id="Phobius"/>
    </source>
</evidence>
<proteinExistence type="predicted"/>
<name>A0A929FZX7_9PSEU</name>
<keyword evidence="1" id="KW-0812">Transmembrane</keyword>
<evidence type="ECO:0000313" key="3">
    <source>
        <dbReference type="Proteomes" id="UP000598360"/>
    </source>
</evidence>
<protein>
    <submittedName>
        <fullName evidence="2">DUF4389 domain-containing protein</fullName>
    </submittedName>
</protein>
<organism evidence="2 3">
    <name type="scientific">Saccharopolyspora montiporae</name>
    <dbReference type="NCBI Taxonomy" id="2781240"/>
    <lineage>
        <taxon>Bacteria</taxon>
        <taxon>Bacillati</taxon>
        <taxon>Actinomycetota</taxon>
        <taxon>Actinomycetes</taxon>
        <taxon>Pseudonocardiales</taxon>
        <taxon>Pseudonocardiaceae</taxon>
        <taxon>Saccharopolyspora</taxon>
    </lineage>
</organism>
<feature type="transmembrane region" description="Helical" evidence="1">
    <location>
        <begin position="31"/>
        <end position="52"/>
    </location>
</feature>
<dbReference type="Proteomes" id="UP000598360">
    <property type="component" value="Unassembled WGS sequence"/>
</dbReference>
<feature type="transmembrane region" description="Helical" evidence="1">
    <location>
        <begin position="213"/>
        <end position="234"/>
    </location>
</feature>
<keyword evidence="1" id="KW-0472">Membrane</keyword>
<comment type="caution">
    <text evidence="2">The sequence shown here is derived from an EMBL/GenBank/DDBJ whole genome shotgun (WGS) entry which is preliminary data.</text>
</comment>
<accession>A0A929FZX7</accession>
<dbReference type="AlphaFoldDB" id="A0A929FZX7"/>
<dbReference type="EMBL" id="JADEYC010000002">
    <property type="protein sequence ID" value="MBE9373028.1"/>
    <property type="molecule type" value="Genomic_DNA"/>
</dbReference>
<dbReference type="InterPro" id="IPR025498">
    <property type="entry name" value="DUF4389"/>
</dbReference>
<reference evidence="2" key="1">
    <citation type="submission" date="2020-10" db="EMBL/GenBank/DDBJ databases">
        <title>Diversity and distribution of actinomycetes associated with coral in the coast of Hainan.</title>
        <authorList>
            <person name="Li F."/>
        </authorList>
    </citation>
    <scope>NUCLEOTIDE SEQUENCE</scope>
    <source>
        <strain evidence="2">HNM0983</strain>
    </source>
</reference>
<keyword evidence="3" id="KW-1185">Reference proteome</keyword>
<gene>
    <name evidence="2" type="ORF">IQ251_01070</name>
</gene>
<evidence type="ECO:0000313" key="2">
    <source>
        <dbReference type="EMBL" id="MBE9373028.1"/>
    </source>
</evidence>